<keyword evidence="3" id="KW-0326">Glycosidase</keyword>
<dbReference type="InterPro" id="IPR023296">
    <property type="entry name" value="Glyco_hydro_beta-prop_sf"/>
</dbReference>
<dbReference type="InterPro" id="IPR050727">
    <property type="entry name" value="GH43_arabinanases"/>
</dbReference>
<keyword evidence="2" id="KW-0378">Hydrolase</keyword>
<reference evidence="5 6" key="1">
    <citation type="submission" date="2024-09" db="EMBL/GenBank/DDBJ databases">
        <authorList>
            <person name="Sun Q."/>
            <person name="Mori K."/>
        </authorList>
    </citation>
    <scope>NUCLEOTIDE SEQUENCE [LARGE SCALE GENOMIC DNA]</scope>
    <source>
        <strain evidence="5 6">CCM 4839</strain>
    </source>
</reference>
<evidence type="ECO:0000259" key="4">
    <source>
        <dbReference type="Pfam" id="PF00251"/>
    </source>
</evidence>
<accession>A0ABV6JDR3</accession>
<gene>
    <name evidence="5" type="ORF">ACFFJ8_16715</name>
</gene>
<dbReference type="SUPFAM" id="SSF75005">
    <property type="entry name" value="Arabinanase/levansucrase/invertase"/>
    <property type="match status" value="1"/>
</dbReference>
<dbReference type="Pfam" id="PF00251">
    <property type="entry name" value="Glyco_hydro_32N"/>
    <property type="match status" value="1"/>
</dbReference>
<sequence length="383" mass="44363">MEAEQVSQLRQIADQQRRINRILKERFENEPNEELRDLIRSITFLNRLHAKTLDRETGLIPVNNYEYTSQEGMVEQSEAWLKALEEGRNLFAGRFSEVDGLCVDHAFFKVDGRFHLIYIRLEACNMWQELGMGNFGHASSQDLLNWEIHQPVLPVIPGSWENTHVWAPHVFQHDERYWMFYTGVNENACQAINAAVSTDLVNWERVSKEPLIIPPWGLWAPEHFSNCRDPFVLKDDDGFYCYYTGYVKETSQYCVGIAYSNDLINWEDRGYSIVENSTEVPPESPFVIKRGGIYHLFYTSYTHGTVVATSTKPDSGFCDVSGDGFQVLQGVTASEFLQDEDGQWYMTAITHETNHFHFIEFYRLEWPEHTGGTFKVVPVRSQV</sequence>
<proteinExistence type="inferred from homology"/>
<dbReference type="Gene3D" id="2.115.10.20">
    <property type="entry name" value="Glycosyl hydrolase domain, family 43"/>
    <property type="match status" value="2"/>
</dbReference>
<keyword evidence="6" id="KW-1185">Reference proteome</keyword>
<dbReference type="RefSeq" id="WP_204818994.1">
    <property type="nucleotide sequence ID" value="NZ_JANHOF010000016.1"/>
</dbReference>
<protein>
    <submittedName>
        <fullName evidence="5">Family 43 glycosylhydrolase</fullName>
    </submittedName>
</protein>
<dbReference type="PANTHER" id="PTHR43301">
    <property type="entry name" value="ARABINAN ENDO-1,5-ALPHA-L-ARABINOSIDASE"/>
    <property type="match status" value="1"/>
</dbReference>
<evidence type="ECO:0000313" key="6">
    <source>
        <dbReference type="Proteomes" id="UP001589818"/>
    </source>
</evidence>
<evidence type="ECO:0000256" key="3">
    <source>
        <dbReference type="ARBA" id="ARBA00023295"/>
    </source>
</evidence>
<feature type="domain" description="Glycosyl hydrolase family 32 N-terminal" evidence="4">
    <location>
        <begin position="107"/>
        <end position="272"/>
    </location>
</feature>
<dbReference type="EMBL" id="JBHLVF010000028">
    <property type="protein sequence ID" value="MFC0393010.1"/>
    <property type="molecule type" value="Genomic_DNA"/>
</dbReference>
<evidence type="ECO:0000256" key="1">
    <source>
        <dbReference type="ARBA" id="ARBA00009902"/>
    </source>
</evidence>
<name>A0ABV6JDR3_9BACL</name>
<evidence type="ECO:0000313" key="5">
    <source>
        <dbReference type="EMBL" id="MFC0393010.1"/>
    </source>
</evidence>
<organism evidence="5 6">
    <name type="scientific">Paenibacillus mendelii</name>
    <dbReference type="NCBI Taxonomy" id="206163"/>
    <lineage>
        <taxon>Bacteria</taxon>
        <taxon>Bacillati</taxon>
        <taxon>Bacillota</taxon>
        <taxon>Bacilli</taxon>
        <taxon>Bacillales</taxon>
        <taxon>Paenibacillaceae</taxon>
        <taxon>Paenibacillus</taxon>
    </lineage>
</organism>
<dbReference type="InterPro" id="IPR013148">
    <property type="entry name" value="Glyco_hydro_32_N"/>
</dbReference>
<dbReference type="PANTHER" id="PTHR43301:SF3">
    <property type="entry name" value="ARABINAN ENDO-1,5-ALPHA-L-ARABINOSIDASE A-RELATED"/>
    <property type="match status" value="1"/>
</dbReference>
<evidence type="ECO:0000256" key="2">
    <source>
        <dbReference type="ARBA" id="ARBA00022801"/>
    </source>
</evidence>
<dbReference type="Proteomes" id="UP001589818">
    <property type="component" value="Unassembled WGS sequence"/>
</dbReference>
<comment type="similarity">
    <text evidence="1">Belongs to the glycosyl hydrolase 32 family.</text>
</comment>
<comment type="caution">
    <text evidence="5">The sequence shown here is derived from an EMBL/GenBank/DDBJ whole genome shotgun (WGS) entry which is preliminary data.</text>
</comment>